<organism evidence="3 4">
    <name type="scientific">Magallana gigas</name>
    <name type="common">Pacific oyster</name>
    <name type="synonym">Crassostrea gigas</name>
    <dbReference type="NCBI Taxonomy" id="29159"/>
    <lineage>
        <taxon>Eukaryota</taxon>
        <taxon>Metazoa</taxon>
        <taxon>Spiralia</taxon>
        <taxon>Lophotrochozoa</taxon>
        <taxon>Mollusca</taxon>
        <taxon>Bivalvia</taxon>
        <taxon>Autobranchia</taxon>
        <taxon>Pteriomorphia</taxon>
        <taxon>Ostreida</taxon>
        <taxon>Ostreoidea</taxon>
        <taxon>Ostreidae</taxon>
        <taxon>Magallana</taxon>
    </lineage>
</organism>
<dbReference type="SMART" id="SM00408">
    <property type="entry name" value="IGc2"/>
    <property type="match status" value="1"/>
</dbReference>
<dbReference type="InterPro" id="IPR013783">
    <property type="entry name" value="Ig-like_fold"/>
</dbReference>
<feature type="domain" description="Ig-like" evidence="2">
    <location>
        <begin position="1"/>
        <end position="70"/>
    </location>
</feature>
<sequence length="215" mass="23995">MEGQRVVLICRTPNNDSDATLQWIKRVSGSTNFIQSIGRELVIESAKVADTGKYVCMVGNNIGMKMKSVDVWLTVKGTTTSTTTTTTTKPPTTTTTSTTTTAGLKIRMYTDPDIQPVLLNSSALDPRFKSLSYLSNEKRQDVFQDIEKKALLFDVTEVKVEKTEEQELPKLPSFPEDITPDPNPPVNCDEVKDDPQSKRKNIQWMICLETSSLQT</sequence>
<evidence type="ECO:0000256" key="1">
    <source>
        <dbReference type="SAM" id="MobiDB-lite"/>
    </source>
</evidence>
<dbReference type="Proteomes" id="UP000005408">
    <property type="component" value="Unassembled WGS sequence"/>
</dbReference>
<dbReference type="InterPro" id="IPR003598">
    <property type="entry name" value="Ig_sub2"/>
</dbReference>
<dbReference type="SMART" id="SM00409">
    <property type="entry name" value="IG"/>
    <property type="match status" value="1"/>
</dbReference>
<evidence type="ECO:0000259" key="2">
    <source>
        <dbReference type="PROSITE" id="PS50835"/>
    </source>
</evidence>
<feature type="region of interest" description="Disordered" evidence="1">
    <location>
        <begin position="163"/>
        <end position="197"/>
    </location>
</feature>
<dbReference type="SUPFAM" id="SSF48726">
    <property type="entry name" value="Immunoglobulin"/>
    <property type="match status" value="1"/>
</dbReference>
<keyword evidence="4" id="KW-1185">Reference proteome</keyword>
<dbReference type="AlphaFoldDB" id="A0A8W8MGQ6"/>
<dbReference type="InterPro" id="IPR036179">
    <property type="entry name" value="Ig-like_dom_sf"/>
</dbReference>
<dbReference type="Pfam" id="PF13927">
    <property type="entry name" value="Ig_3"/>
    <property type="match status" value="1"/>
</dbReference>
<reference evidence="3" key="1">
    <citation type="submission" date="2022-08" db="UniProtKB">
        <authorList>
            <consortium name="EnsemblMetazoa"/>
        </authorList>
    </citation>
    <scope>IDENTIFICATION</scope>
    <source>
        <strain evidence="3">05x7-T-G4-1.051#20</strain>
    </source>
</reference>
<dbReference type="PROSITE" id="PS50835">
    <property type="entry name" value="IG_LIKE"/>
    <property type="match status" value="1"/>
</dbReference>
<evidence type="ECO:0000313" key="3">
    <source>
        <dbReference type="EnsemblMetazoa" id="G32241.1:cds"/>
    </source>
</evidence>
<evidence type="ECO:0000313" key="4">
    <source>
        <dbReference type="Proteomes" id="UP000005408"/>
    </source>
</evidence>
<dbReference type="InterPro" id="IPR003599">
    <property type="entry name" value="Ig_sub"/>
</dbReference>
<name>A0A8W8MGQ6_MAGGI</name>
<dbReference type="EnsemblMetazoa" id="G32241.1">
    <property type="protein sequence ID" value="G32241.1:cds"/>
    <property type="gene ID" value="G32241"/>
</dbReference>
<accession>A0A8W8MGQ6</accession>
<dbReference type="Gene3D" id="2.60.40.10">
    <property type="entry name" value="Immunoglobulins"/>
    <property type="match status" value="1"/>
</dbReference>
<dbReference type="InterPro" id="IPR007110">
    <property type="entry name" value="Ig-like_dom"/>
</dbReference>
<proteinExistence type="predicted"/>
<protein>
    <recommendedName>
        <fullName evidence="2">Ig-like domain-containing protein</fullName>
    </recommendedName>
</protein>